<keyword evidence="2" id="KW-0732">Signal</keyword>
<evidence type="ECO:0000313" key="3">
    <source>
        <dbReference type="EMBL" id="KAK9181407.1"/>
    </source>
</evidence>
<evidence type="ECO:0000313" key="4">
    <source>
        <dbReference type="Proteomes" id="UP001428341"/>
    </source>
</evidence>
<evidence type="ECO:0000256" key="1">
    <source>
        <dbReference type="SAM" id="MobiDB-lite"/>
    </source>
</evidence>
<feature type="region of interest" description="Disordered" evidence="1">
    <location>
        <begin position="66"/>
        <end position="113"/>
    </location>
</feature>
<dbReference type="AlphaFoldDB" id="A0AAP0LNR7"/>
<name>A0AAP0LNR7_9ROSI</name>
<dbReference type="EMBL" id="JBCGBO010000024">
    <property type="protein sequence ID" value="KAK9181407.1"/>
    <property type="molecule type" value="Genomic_DNA"/>
</dbReference>
<gene>
    <name evidence="3" type="ORF">WN944_024544</name>
</gene>
<sequence>MARLIKVILILSLVLVTLVTDVVEARSRVTKWLSSKGKRTVYIPTADGRVLKCKGNKCKIKNHAPVISKTPVNINPDEDDEAGKEGGDGAGGADDQEAEAGDADGGEEPPPAE</sequence>
<feature type="compositionally biased region" description="Acidic residues" evidence="1">
    <location>
        <begin position="94"/>
        <end position="107"/>
    </location>
</feature>
<feature type="chain" id="PRO_5042969646" evidence="2">
    <location>
        <begin position="26"/>
        <end position="113"/>
    </location>
</feature>
<comment type="caution">
    <text evidence="3">The sequence shown here is derived from an EMBL/GenBank/DDBJ whole genome shotgun (WGS) entry which is preliminary data.</text>
</comment>
<protein>
    <submittedName>
        <fullName evidence="3">Uncharacterized protein</fullName>
    </submittedName>
</protein>
<feature type="signal peptide" evidence="2">
    <location>
        <begin position="1"/>
        <end position="25"/>
    </location>
</feature>
<proteinExistence type="predicted"/>
<accession>A0AAP0LNR7</accession>
<evidence type="ECO:0000256" key="2">
    <source>
        <dbReference type="SAM" id="SignalP"/>
    </source>
</evidence>
<dbReference type="Proteomes" id="UP001428341">
    <property type="component" value="Unassembled WGS sequence"/>
</dbReference>
<reference evidence="3 4" key="1">
    <citation type="submission" date="2024-05" db="EMBL/GenBank/DDBJ databases">
        <title>Haplotype-resolved chromosome-level genome assembly of Huyou (Citrus changshanensis).</title>
        <authorList>
            <person name="Miao C."/>
            <person name="Chen W."/>
            <person name="Wu Y."/>
            <person name="Wang L."/>
            <person name="Zhao S."/>
            <person name="Grierson D."/>
            <person name="Xu C."/>
            <person name="Chen K."/>
        </authorList>
    </citation>
    <scope>NUCLEOTIDE SEQUENCE [LARGE SCALE GENOMIC DNA]</scope>
    <source>
        <strain evidence="3">01-14</strain>
        <tissue evidence="3">Leaf</tissue>
    </source>
</reference>
<organism evidence="3 4">
    <name type="scientific">Citrus x changshan-huyou</name>
    <dbReference type="NCBI Taxonomy" id="2935761"/>
    <lineage>
        <taxon>Eukaryota</taxon>
        <taxon>Viridiplantae</taxon>
        <taxon>Streptophyta</taxon>
        <taxon>Embryophyta</taxon>
        <taxon>Tracheophyta</taxon>
        <taxon>Spermatophyta</taxon>
        <taxon>Magnoliopsida</taxon>
        <taxon>eudicotyledons</taxon>
        <taxon>Gunneridae</taxon>
        <taxon>Pentapetalae</taxon>
        <taxon>rosids</taxon>
        <taxon>malvids</taxon>
        <taxon>Sapindales</taxon>
        <taxon>Rutaceae</taxon>
        <taxon>Aurantioideae</taxon>
        <taxon>Citrus</taxon>
    </lineage>
</organism>
<keyword evidence="4" id="KW-1185">Reference proteome</keyword>